<evidence type="ECO:0000256" key="5">
    <source>
        <dbReference type="ARBA" id="ARBA00022989"/>
    </source>
</evidence>
<feature type="transmembrane region" description="Helical" evidence="9">
    <location>
        <begin position="248"/>
        <end position="267"/>
    </location>
</feature>
<feature type="transmembrane region" description="Helical" evidence="9">
    <location>
        <begin position="207"/>
        <end position="227"/>
    </location>
</feature>
<feature type="transmembrane region" description="Helical" evidence="9">
    <location>
        <begin position="356"/>
        <end position="377"/>
    </location>
</feature>
<dbReference type="PANTHER" id="PTHR23501">
    <property type="entry name" value="MAJOR FACILITATOR SUPERFAMILY"/>
    <property type="match status" value="1"/>
</dbReference>
<protein>
    <recommendedName>
        <fullName evidence="10">Major facilitator superfamily (MFS) profile domain-containing protein</fullName>
    </recommendedName>
</protein>
<feature type="transmembrane region" description="Helical" evidence="9">
    <location>
        <begin position="141"/>
        <end position="163"/>
    </location>
</feature>
<keyword evidence="7" id="KW-0325">Glycoprotein</keyword>
<dbReference type="GO" id="GO:0012505">
    <property type="term" value="C:endomembrane system"/>
    <property type="evidence" value="ECO:0007669"/>
    <property type="project" value="UniProtKB-SubCell"/>
</dbReference>
<dbReference type="OrthoDB" id="6770063at2759"/>
<evidence type="ECO:0000256" key="8">
    <source>
        <dbReference type="SAM" id="MobiDB-lite"/>
    </source>
</evidence>
<feature type="transmembrane region" description="Helical" evidence="9">
    <location>
        <begin position="521"/>
        <end position="541"/>
    </location>
</feature>
<evidence type="ECO:0000313" key="12">
    <source>
        <dbReference type="Proteomes" id="UP000622797"/>
    </source>
</evidence>
<feature type="transmembrane region" description="Helical" evidence="9">
    <location>
        <begin position="413"/>
        <end position="431"/>
    </location>
</feature>
<evidence type="ECO:0000313" key="11">
    <source>
        <dbReference type="EMBL" id="KAF4944569.1"/>
    </source>
</evidence>
<dbReference type="FunFam" id="1.20.1720.10:FF:000013">
    <property type="entry name" value="Related to multidrug resistance proteins"/>
    <property type="match status" value="1"/>
</dbReference>
<dbReference type="InterPro" id="IPR020846">
    <property type="entry name" value="MFS_dom"/>
</dbReference>
<dbReference type="Proteomes" id="UP000622797">
    <property type="component" value="Unassembled WGS sequence"/>
</dbReference>
<dbReference type="Gene3D" id="1.20.1250.20">
    <property type="entry name" value="MFS general substrate transporter like domains"/>
    <property type="match status" value="1"/>
</dbReference>
<feature type="transmembrane region" description="Helical" evidence="9">
    <location>
        <begin position="279"/>
        <end position="296"/>
    </location>
</feature>
<keyword evidence="3" id="KW-0813">Transport</keyword>
<feature type="transmembrane region" description="Helical" evidence="9">
    <location>
        <begin position="117"/>
        <end position="135"/>
    </location>
</feature>
<feature type="transmembrane region" description="Helical" evidence="9">
    <location>
        <begin position="316"/>
        <end position="336"/>
    </location>
</feature>
<comment type="similarity">
    <text evidence="2">Belongs to the major facilitator superfamily.</text>
</comment>
<dbReference type="EMBL" id="JABEXW010001323">
    <property type="protein sequence ID" value="KAF4944569.1"/>
    <property type="molecule type" value="Genomic_DNA"/>
</dbReference>
<feature type="region of interest" description="Disordered" evidence="8">
    <location>
        <begin position="552"/>
        <end position="571"/>
    </location>
</feature>
<dbReference type="PROSITE" id="PS50850">
    <property type="entry name" value="MFS"/>
    <property type="match status" value="1"/>
</dbReference>
<feature type="domain" description="Major facilitator superfamily (MFS) profile" evidence="10">
    <location>
        <begin position="52"/>
        <end position="545"/>
    </location>
</feature>
<keyword evidence="12" id="KW-1185">Reference proteome</keyword>
<keyword evidence="6 9" id="KW-0472">Membrane</keyword>
<feature type="transmembrane region" description="Helical" evidence="9">
    <location>
        <begin position="85"/>
        <end position="105"/>
    </location>
</feature>
<reference evidence="11" key="1">
    <citation type="journal article" date="2020" name="BMC Genomics">
        <title>Correction to: Identification and distribution of gene clusters required for synthesis of sphingolipid metabolism inhibitors in diverse species of the filamentous fungus Fusarium.</title>
        <authorList>
            <person name="Kim H.S."/>
            <person name="Lohmar J.M."/>
            <person name="Busman M."/>
            <person name="Brown D.W."/>
            <person name="Naumann T.A."/>
            <person name="Divon H.H."/>
            <person name="Lysoe E."/>
            <person name="Uhlig S."/>
            <person name="Proctor R.H."/>
        </authorList>
    </citation>
    <scope>NUCLEOTIDE SEQUENCE</scope>
    <source>
        <strain evidence="11">NRRL 20472</strain>
    </source>
</reference>
<dbReference type="Gene3D" id="1.20.1720.10">
    <property type="entry name" value="Multidrug resistance protein D"/>
    <property type="match status" value="1"/>
</dbReference>
<evidence type="ECO:0000256" key="7">
    <source>
        <dbReference type="ARBA" id="ARBA00023180"/>
    </source>
</evidence>
<comment type="subcellular location">
    <subcellularLocation>
        <location evidence="1">Endomembrane system</location>
        <topology evidence="1">Multi-pass membrane protein</topology>
    </subcellularLocation>
</comment>
<feature type="transmembrane region" description="Helical" evidence="9">
    <location>
        <begin position="384"/>
        <end position="401"/>
    </location>
</feature>
<proteinExistence type="inferred from homology"/>
<gene>
    <name evidence="11" type="ORF">FSARC_14640</name>
</gene>
<evidence type="ECO:0000256" key="2">
    <source>
        <dbReference type="ARBA" id="ARBA00008335"/>
    </source>
</evidence>
<dbReference type="SUPFAM" id="SSF103473">
    <property type="entry name" value="MFS general substrate transporter"/>
    <property type="match status" value="1"/>
</dbReference>
<evidence type="ECO:0000259" key="10">
    <source>
        <dbReference type="PROSITE" id="PS50850"/>
    </source>
</evidence>
<dbReference type="PRINTS" id="PR01036">
    <property type="entry name" value="TCRTETB"/>
</dbReference>
<dbReference type="Pfam" id="PF07690">
    <property type="entry name" value="MFS_1"/>
    <property type="match status" value="1"/>
</dbReference>
<dbReference type="InterPro" id="IPR036259">
    <property type="entry name" value="MFS_trans_sf"/>
</dbReference>
<accession>A0A8H4WNZ6</accession>
<comment type="caution">
    <text evidence="11">The sequence shown here is derived from an EMBL/GenBank/DDBJ whole genome shotgun (WGS) entry which is preliminary data.</text>
</comment>
<feature type="transmembrane region" description="Helical" evidence="9">
    <location>
        <begin position="48"/>
        <end position="65"/>
    </location>
</feature>
<keyword evidence="4 9" id="KW-0812">Transmembrane</keyword>
<evidence type="ECO:0000256" key="4">
    <source>
        <dbReference type="ARBA" id="ARBA00022692"/>
    </source>
</evidence>
<evidence type="ECO:0000256" key="3">
    <source>
        <dbReference type="ARBA" id="ARBA00022448"/>
    </source>
</evidence>
<dbReference type="InterPro" id="IPR011701">
    <property type="entry name" value="MFS"/>
</dbReference>
<evidence type="ECO:0000256" key="1">
    <source>
        <dbReference type="ARBA" id="ARBA00004127"/>
    </source>
</evidence>
<feature type="transmembrane region" description="Helical" evidence="9">
    <location>
        <begin position="175"/>
        <end position="195"/>
    </location>
</feature>
<dbReference type="CDD" id="cd17502">
    <property type="entry name" value="MFS_Azr1_MDR_like"/>
    <property type="match status" value="1"/>
</dbReference>
<name>A0A8H4WNZ6_9HYPO</name>
<sequence>MAESREPDANAVMSRNLGSSNTIVADGGPDNDKAHQFNEQTNYVPKKAIVTIFLACATVDLLALMDQTMLATSLYIIGNALGSTAQVSWIASGYFITSTVGQLMYGRLSDIWSRKIILLMGLAIFFIGSLASSVAKSVLQLTIFRAFTGIGGGGLMTVAQLIVSDVVPLRERGKYQGILGAVVALANGTGPVIGGALSSSSEDSWRWIFRMQLPLTLLTTLCVLFFMPLKKVEGDWKLLVSKLKAVDFLGIFLALAGMTVVILGLTWGGKEYAWDSAQVITTLVVGTAVSVVFMLWQWKGPQYPLIPLHIFKSKIVNGACLTMAINGWNFVMQVYYIPSFYQLVYGYSATKAGAMLLPITLVQTASSTLSGLVVHWIGRYRECILFGWLCWAVGLGLMSTLDENTGVDKQIGYSVLIGIGVGNTLQPALIATQAGVERRDMAVVTSFRNFVRNLGATLGLAVCGTVLNNVLASSLSSLDLDSHDSKTLLGNPQTFLEKVSPSEADRIRSVLIPAYRQGFRVIFLIGAGVAALAFVLAFILMPQVDLARPDDSRLKEEGRKAYEEKRNKDMA</sequence>
<reference evidence="11" key="2">
    <citation type="submission" date="2020-05" db="EMBL/GenBank/DDBJ databases">
        <authorList>
            <person name="Kim H.-S."/>
            <person name="Proctor R.H."/>
            <person name="Brown D.W."/>
        </authorList>
    </citation>
    <scope>NUCLEOTIDE SEQUENCE</scope>
    <source>
        <strain evidence="11">NRRL 20472</strain>
    </source>
</reference>
<organism evidence="11 12">
    <name type="scientific">Fusarium sarcochroum</name>
    <dbReference type="NCBI Taxonomy" id="1208366"/>
    <lineage>
        <taxon>Eukaryota</taxon>
        <taxon>Fungi</taxon>
        <taxon>Dikarya</taxon>
        <taxon>Ascomycota</taxon>
        <taxon>Pezizomycotina</taxon>
        <taxon>Sordariomycetes</taxon>
        <taxon>Hypocreomycetidae</taxon>
        <taxon>Hypocreales</taxon>
        <taxon>Nectriaceae</taxon>
        <taxon>Fusarium</taxon>
        <taxon>Fusarium lateritium species complex</taxon>
    </lineage>
</organism>
<dbReference type="GO" id="GO:0005886">
    <property type="term" value="C:plasma membrane"/>
    <property type="evidence" value="ECO:0007669"/>
    <property type="project" value="TreeGrafter"/>
</dbReference>
<keyword evidence="5 9" id="KW-1133">Transmembrane helix</keyword>
<dbReference type="GO" id="GO:0046943">
    <property type="term" value="F:carboxylic acid transmembrane transporter activity"/>
    <property type="evidence" value="ECO:0007669"/>
    <property type="project" value="UniProtKB-ARBA"/>
</dbReference>
<dbReference type="AlphaFoldDB" id="A0A8H4WNZ6"/>
<dbReference type="PANTHER" id="PTHR23501:SF189">
    <property type="entry name" value="DRUG TRANSPORTER, PUTATIVE (AFU_ORTHOLOGUE AFUA_4G03920)-RELATED"/>
    <property type="match status" value="1"/>
</dbReference>
<evidence type="ECO:0000256" key="6">
    <source>
        <dbReference type="ARBA" id="ARBA00023136"/>
    </source>
</evidence>
<evidence type="ECO:0000256" key="9">
    <source>
        <dbReference type="SAM" id="Phobius"/>
    </source>
</evidence>